<dbReference type="EMBL" id="DYTV01000040">
    <property type="protein sequence ID" value="HJH10720.1"/>
    <property type="molecule type" value="Genomic_DNA"/>
</dbReference>
<accession>A0A921NAC9</accession>
<dbReference type="Proteomes" id="UP000700212">
    <property type="component" value="Unassembled WGS sequence"/>
</dbReference>
<proteinExistence type="predicted"/>
<evidence type="ECO:0000313" key="2">
    <source>
        <dbReference type="Proteomes" id="UP000700212"/>
    </source>
</evidence>
<reference evidence="1" key="1">
    <citation type="journal article" date="2021" name="PeerJ">
        <title>Extensive microbial diversity within the chicken gut microbiome revealed by metagenomics and culture.</title>
        <authorList>
            <person name="Gilroy R."/>
            <person name="Ravi A."/>
            <person name="Getino M."/>
            <person name="Pursley I."/>
            <person name="Horton D.L."/>
            <person name="Alikhan N.F."/>
            <person name="Baker D."/>
            <person name="Gharbi K."/>
            <person name="Hall N."/>
            <person name="Watson M."/>
            <person name="Adriaenssens E.M."/>
            <person name="Foster-Nyarko E."/>
            <person name="Jarju S."/>
            <person name="Secka A."/>
            <person name="Antonio M."/>
            <person name="Oren A."/>
            <person name="Chaudhuri R.R."/>
            <person name="La Ragione R."/>
            <person name="Hildebrand F."/>
            <person name="Pallen M.J."/>
        </authorList>
    </citation>
    <scope>NUCLEOTIDE SEQUENCE</scope>
    <source>
        <strain evidence="1">CHK160-4876</strain>
    </source>
</reference>
<name>A0A921NAC9_9BACL</name>
<sequence>MGEQRRNLLYFRTPLIYEWECQGKNKGNAEDIKEARAGNQRLANRLEAGQMLSAQDRMKFAIIDADKLKEHFTAKI</sequence>
<organism evidence="1 2">
    <name type="scientific">Metalysinibacillus jejuensis</name>
    <dbReference type="NCBI Taxonomy" id="914327"/>
    <lineage>
        <taxon>Bacteria</taxon>
        <taxon>Bacillati</taxon>
        <taxon>Bacillota</taxon>
        <taxon>Bacilli</taxon>
        <taxon>Bacillales</taxon>
        <taxon>Caryophanaceae</taxon>
        <taxon>Metalysinibacillus</taxon>
    </lineage>
</organism>
<reference evidence="1" key="2">
    <citation type="submission" date="2021-09" db="EMBL/GenBank/DDBJ databases">
        <authorList>
            <person name="Gilroy R."/>
        </authorList>
    </citation>
    <scope>NUCLEOTIDE SEQUENCE</scope>
    <source>
        <strain evidence="1">CHK160-4876</strain>
    </source>
</reference>
<comment type="caution">
    <text evidence="1">The sequence shown here is derived from an EMBL/GenBank/DDBJ whole genome shotgun (WGS) entry which is preliminary data.</text>
</comment>
<gene>
    <name evidence="1" type="ORF">K8V30_03320</name>
</gene>
<evidence type="ECO:0000313" key="1">
    <source>
        <dbReference type="EMBL" id="HJH10720.1"/>
    </source>
</evidence>
<dbReference type="AlphaFoldDB" id="A0A921NAC9"/>
<protein>
    <submittedName>
        <fullName evidence="1">Uncharacterized protein</fullName>
    </submittedName>
</protein>